<dbReference type="Proteomes" id="UP000182229">
    <property type="component" value="Unassembled WGS sequence"/>
</dbReference>
<evidence type="ECO:0000256" key="6">
    <source>
        <dbReference type="ARBA" id="ARBA00022989"/>
    </source>
</evidence>
<dbReference type="InterPro" id="IPR013766">
    <property type="entry name" value="Thioredoxin_domain"/>
</dbReference>
<feature type="transmembrane region" description="Helical" evidence="8">
    <location>
        <begin position="6"/>
        <end position="32"/>
    </location>
</feature>
<feature type="domain" description="Thioredoxin" evidence="9">
    <location>
        <begin position="241"/>
        <end position="377"/>
    </location>
</feature>
<gene>
    <name evidence="10" type="ORF">BON30_17750</name>
</gene>
<dbReference type="RefSeq" id="WP_071899925.1">
    <property type="nucleotide sequence ID" value="NZ_MPIN01000004.1"/>
</dbReference>
<keyword evidence="7 8" id="KW-0472">Membrane</keyword>
<reference evidence="10 11" key="2">
    <citation type="submission" date="2016-12" db="EMBL/GenBank/DDBJ databases">
        <title>Draft Genome Sequence of Cystobacter ferrugineus Strain Cbfe23.</title>
        <authorList>
            <person name="Akbar S."/>
            <person name="Dowd S.E."/>
            <person name="Stevens D.C."/>
        </authorList>
    </citation>
    <scope>NUCLEOTIDE SEQUENCE [LARGE SCALE GENOMIC DNA]</scope>
    <source>
        <strain evidence="10 11">Cbfe23</strain>
    </source>
</reference>
<accession>A0A1L9BBZ1</accession>
<dbReference type="Pfam" id="PF00085">
    <property type="entry name" value="Thioredoxin"/>
    <property type="match status" value="1"/>
</dbReference>
<evidence type="ECO:0000313" key="10">
    <source>
        <dbReference type="EMBL" id="OJH39766.1"/>
    </source>
</evidence>
<evidence type="ECO:0000256" key="1">
    <source>
        <dbReference type="ARBA" id="ARBA00004651"/>
    </source>
</evidence>
<keyword evidence="5" id="KW-0201">Cytochrome c-type biogenesis</keyword>
<proteinExistence type="inferred from homology"/>
<comment type="caution">
    <text evidence="10">The sequence shown here is derived from an EMBL/GenBank/DDBJ whole genome shotgun (WGS) entry which is preliminary data.</text>
</comment>
<dbReference type="STRING" id="83449.BON30_17750"/>
<feature type="transmembrane region" description="Helical" evidence="8">
    <location>
        <begin position="207"/>
        <end position="229"/>
    </location>
</feature>
<dbReference type="OrthoDB" id="9803065at2"/>
<name>A0A1L9BBZ1_9BACT</name>
<dbReference type="PANTHER" id="PTHR31272">
    <property type="entry name" value="CYTOCHROME C-TYPE BIOGENESIS PROTEIN HI_1454-RELATED"/>
    <property type="match status" value="1"/>
</dbReference>
<comment type="similarity">
    <text evidence="2">Belongs to the DsbD family.</text>
</comment>
<dbReference type="SUPFAM" id="SSF52833">
    <property type="entry name" value="Thioredoxin-like"/>
    <property type="match status" value="1"/>
</dbReference>
<evidence type="ECO:0000313" key="11">
    <source>
        <dbReference type="Proteomes" id="UP000182229"/>
    </source>
</evidence>
<dbReference type="AlphaFoldDB" id="A0A1L9BBZ1"/>
<feature type="transmembrane region" description="Helical" evidence="8">
    <location>
        <begin position="86"/>
        <end position="105"/>
    </location>
</feature>
<dbReference type="CDD" id="cd02947">
    <property type="entry name" value="TRX_family"/>
    <property type="match status" value="1"/>
</dbReference>
<evidence type="ECO:0000256" key="8">
    <source>
        <dbReference type="SAM" id="Phobius"/>
    </source>
</evidence>
<dbReference type="PROSITE" id="PS51352">
    <property type="entry name" value="THIOREDOXIN_2"/>
    <property type="match status" value="1"/>
</dbReference>
<dbReference type="EMBL" id="MPIN01000004">
    <property type="protein sequence ID" value="OJH39766.1"/>
    <property type="molecule type" value="Genomic_DNA"/>
</dbReference>
<organism evidence="10 11">
    <name type="scientific">Cystobacter ferrugineus</name>
    <dbReference type="NCBI Taxonomy" id="83449"/>
    <lineage>
        <taxon>Bacteria</taxon>
        <taxon>Pseudomonadati</taxon>
        <taxon>Myxococcota</taxon>
        <taxon>Myxococcia</taxon>
        <taxon>Myxococcales</taxon>
        <taxon>Cystobacterineae</taxon>
        <taxon>Archangiaceae</taxon>
        <taxon>Cystobacter</taxon>
    </lineage>
</organism>
<keyword evidence="11" id="KW-1185">Reference proteome</keyword>
<dbReference type="InterPro" id="IPR051790">
    <property type="entry name" value="Cytochrome_c-biogenesis_DsbD"/>
</dbReference>
<evidence type="ECO:0000256" key="7">
    <source>
        <dbReference type="ARBA" id="ARBA00023136"/>
    </source>
</evidence>
<feature type="transmembrane region" description="Helical" evidence="8">
    <location>
        <begin position="53"/>
        <end position="80"/>
    </location>
</feature>
<keyword evidence="6 8" id="KW-1133">Transmembrane helix</keyword>
<evidence type="ECO:0000256" key="2">
    <source>
        <dbReference type="ARBA" id="ARBA00006143"/>
    </source>
</evidence>
<feature type="transmembrane region" description="Helical" evidence="8">
    <location>
        <begin position="126"/>
        <end position="153"/>
    </location>
</feature>
<dbReference type="GO" id="GO:0017004">
    <property type="term" value="P:cytochrome complex assembly"/>
    <property type="evidence" value="ECO:0007669"/>
    <property type="project" value="UniProtKB-KW"/>
</dbReference>
<dbReference type="GO" id="GO:0005886">
    <property type="term" value="C:plasma membrane"/>
    <property type="evidence" value="ECO:0007669"/>
    <property type="project" value="UniProtKB-SubCell"/>
</dbReference>
<dbReference type="InterPro" id="IPR036249">
    <property type="entry name" value="Thioredoxin-like_sf"/>
</dbReference>
<keyword evidence="3" id="KW-1003">Cell membrane</keyword>
<keyword evidence="4 8" id="KW-0812">Transmembrane</keyword>
<reference evidence="11" key="1">
    <citation type="submission" date="2016-11" db="EMBL/GenBank/DDBJ databases">
        <authorList>
            <person name="Shukria A."/>
            <person name="Stevens D.C."/>
        </authorList>
    </citation>
    <scope>NUCLEOTIDE SEQUENCE [LARGE SCALE GENOMIC DNA]</scope>
    <source>
        <strain evidence="11">Cbfe23</strain>
    </source>
</reference>
<evidence type="ECO:0000256" key="4">
    <source>
        <dbReference type="ARBA" id="ARBA00022692"/>
    </source>
</evidence>
<evidence type="ECO:0000256" key="5">
    <source>
        <dbReference type="ARBA" id="ARBA00022748"/>
    </source>
</evidence>
<protein>
    <submittedName>
        <fullName evidence="10">Cytochrome c biogenesis protein/thioredoxin</fullName>
    </submittedName>
</protein>
<sequence length="393" mass="40284">MSLGLPGIFLAGLLTFLSPCVLPLVPLYLSFLAGVSLSQLREESSGVRRPWGVALAFSLGLGTVFVALGMAATAVGGALAEHRSGLLQFGGLALFLLGLKQLGLIRIPWLDGEARPLLGRVRLGGSLLGAFLFGAAFALGWTPCIGPVLGAVLTYTASSTSEPAMGALYLGTYAAGLSVPLLLVAAAAPVALRWMERAKRHLRKFEVATGVLLAGLGVLLFTDSLGLLVPSADGVEAPAAVAEADSSPATEAACTSEAAGEGACALPEQGFILSSSGPSALARVERPTMVEFVSRSCPVCQQMEPVVALAEQHCAAEGVDVLRLDVGTAEGRQAAARHGIRGVPTFLFLDAAGQEVARRVGEQSLTSLRQGLESIAGVHCAGLLPPGARGFPQ</sequence>
<comment type="subcellular location">
    <subcellularLocation>
        <location evidence="1">Cell membrane</location>
        <topology evidence="1">Multi-pass membrane protein</topology>
    </subcellularLocation>
</comment>
<dbReference type="InterPro" id="IPR003834">
    <property type="entry name" value="Cyt_c_assmbl_TM_dom"/>
</dbReference>
<evidence type="ECO:0000259" key="9">
    <source>
        <dbReference type="PROSITE" id="PS51352"/>
    </source>
</evidence>
<dbReference type="Pfam" id="PF02683">
    <property type="entry name" value="DsbD_TM"/>
    <property type="match status" value="1"/>
</dbReference>
<dbReference type="Gene3D" id="3.40.30.10">
    <property type="entry name" value="Glutaredoxin"/>
    <property type="match status" value="1"/>
</dbReference>
<evidence type="ECO:0000256" key="3">
    <source>
        <dbReference type="ARBA" id="ARBA00022475"/>
    </source>
</evidence>
<dbReference type="PANTHER" id="PTHR31272:SF4">
    <property type="entry name" value="CYTOCHROME C-TYPE BIOGENESIS PROTEIN HI_1454-RELATED"/>
    <property type="match status" value="1"/>
</dbReference>
<feature type="transmembrane region" description="Helical" evidence="8">
    <location>
        <begin position="173"/>
        <end position="195"/>
    </location>
</feature>